<evidence type="ECO:0000313" key="2">
    <source>
        <dbReference type="Proteomes" id="UP000276133"/>
    </source>
</evidence>
<dbReference type="Proteomes" id="UP000276133">
    <property type="component" value="Unassembled WGS sequence"/>
</dbReference>
<keyword evidence="2" id="KW-1185">Reference proteome</keyword>
<organism evidence="1 2">
    <name type="scientific">Brachionus plicatilis</name>
    <name type="common">Marine rotifer</name>
    <name type="synonym">Brachionus muelleri</name>
    <dbReference type="NCBI Taxonomy" id="10195"/>
    <lineage>
        <taxon>Eukaryota</taxon>
        <taxon>Metazoa</taxon>
        <taxon>Spiralia</taxon>
        <taxon>Gnathifera</taxon>
        <taxon>Rotifera</taxon>
        <taxon>Eurotatoria</taxon>
        <taxon>Monogononta</taxon>
        <taxon>Pseudotrocha</taxon>
        <taxon>Ploima</taxon>
        <taxon>Brachionidae</taxon>
        <taxon>Brachionus</taxon>
    </lineage>
</organism>
<dbReference type="EMBL" id="REGN01008828">
    <property type="protein sequence ID" value="RNA02588.1"/>
    <property type="molecule type" value="Genomic_DNA"/>
</dbReference>
<gene>
    <name evidence="1" type="ORF">BpHYR1_008444</name>
</gene>
<evidence type="ECO:0000313" key="1">
    <source>
        <dbReference type="EMBL" id="RNA02588.1"/>
    </source>
</evidence>
<dbReference type="OrthoDB" id="10155945at2759"/>
<accession>A0A3M7PV87</accession>
<comment type="caution">
    <text evidence="1">The sequence shown here is derived from an EMBL/GenBank/DDBJ whole genome shotgun (WGS) entry which is preliminary data.</text>
</comment>
<dbReference type="AlphaFoldDB" id="A0A3M7PV87"/>
<reference evidence="1 2" key="1">
    <citation type="journal article" date="2018" name="Sci. Rep.">
        <title>Genomic signatures of local adaptation to the degree of environmental predictability in rotifers.</title>
        <authorList>
            <person name="Franch-Gras L."/>
            <person name="Hahn C."/>
            <person name="Garcia-Roger E.M."/>
            <person name="Carmona M.J."/>
            <person name="Serra M."/>
            <person name="Gomez A."/>
        </authorList>
    </citation>
    <scope>NUCLEOTIDE SEQUENCE [LARGE SCALE GENOMIC DNA]</scope>
    <source>
        <strain evidence="1">HYR1</strain>
    </source>
</reference>
<proteinExistence type="predicted"/>
<name>A0A3M7PV87_BRAPC</name>
<protein>
    <submittedName>
        <fullName evidence="1">Uncharacterized protein</fullName>
    </submittedName>
</protein>
<sequence>MILSDEETTPELAQREVSVSNKYQYLTYTIHGNTRSPGYVLSIQWLSEIWEAFESHIIKNSFESCCITYQNSLHKTLKELVSKNLVFNTYIDNIEEEEAIMGFDDEDNFDENLEEENVSALNIQERVEIEPEQARPTSTLQSNDILNIQLASNV</sequence>